<keyword evidence="2" id="KW-0812">Transmembrane</keyword>
<feature type="region of interest" description="Disordered" evidence="1">
    <location>
        <begin position="424"/>
        <end position="557"/>
    </location>
</feature>
<evidence type="ECO:0000256" key="1">
    <source>
        <dbReference type="SAM" id="MobiDB-lite"/>
    </source>
</evidence>
<dbReference type="EMBL" id="JACYXC010000001">
    <property type="protein sequence ID" value="MBH5338283.1"/>
    <property type="molecule type" value="Genomic_DNA"/>
</dbReference>
<feature type="compositionally biased region" description="Pro residues" evidence="1">
    <location>
        <begin position="510"/>
        <end position="523"/>
    </location>
</feature>
<sequence length="557" mass="58178">MTGPRGSRAGPGPHDRPARRRSPTCALAVRARGVAAAVLLGLGCLLLPVSVAVSWARGVTFDTDRYVATVAPLARDRAVQDAVVRHIARALEERADGGTLTADLARWLRAQGVPPRTADAVRSLGPRLGPAFDESLLRVVRHVMHSEPFADAWAGANRTAHRTFLRVLDGRDHGAVEVADGTVTLDLGKLLVLLRRELAGAGLPQAAEVPAIDREVVLVRPERLGRIEAAARLLDTGHRLLPALTAALGLTGLLLARGRRTVVRTALGTVLGCLLVGAAVLLLRERFLDRVPGGLLPRPAAAAAFDTTVRSLRDALTTVALVAAGTAAGAVLTGPGRRARALRAAVRRAGAGARRRAGRAPVRRGRWATGPRPGPAGPAAPVVPPGAGRPRSAPGVVLALRRALAPVPGVLTVRTLLTALGRAAAPPGTAAVGEAPECADGARTTDPGGPPRRPDGRPGGDGRPAGGGRAARRPGRAAGGAGRRRTEPPRGPERGGRRGRGWRGAGPMDGPRPPPAPRLTPPPRVRRWRWVPEHREAARSGGRPPGTVPGRRRWRQR</sequence>
<organism evidence="3 4">
    <name type="scientific">Streptomyces pactum</name>
    <dbReference type="NCBI Taxonomy" id="68249"/>
    <lineage>
        <taxon>Bacteria</taxon>
        <taxon>Bacillati</taxon>
        <taxon>Actinomycetota</taxon>
        <taxon>Actinomycetes</taxon>
        <taxon>Kitasatosporales</taxon>
        <taxon>Streptomycetaceae</taxon>
        <taxon>Streptomyces</taxon>
    </lineage>
</organism>
<feature type="transmembrane region" description="Helical" evidence="2">
    <location>
        <begin position="34"/>
        <end position="56"/>
    </location>
</feature>
<keyword evidence="2" id="KW-1133">Transmembrane helix</keyword>
<evidence type="ECO:0008006" key="5">
    <source>
        <dbReference type="Google" id="ProtNLM"/>
    </source>
</evidence>
<name>A0ABS0NSW7_9ACTN</name>
<comment type="caution">
    <text evidence="3">The sequence shown here is derived from an EMBL/GenBank/DDBJ whole genome shotgun (WGS) entry which is preliminary data.</text>
</comment>
<feature type="region of interest" description="Disordered" evidence="1">
    <location>
        <begin position="353"/>
        <end position="392"/>
    </location>
</feature>
<evidence type="ECO:0000313" key="3">
    <source>
        <dbReference type="EMBL" id="MBH5338283.1"/>
    </source>
</evidence>
<feature type="compositionally biased region" description="Basic residues" evidence="1">
    <location>
        <begin position="353"/>
        <end position="366"/>
    </location>
</feature>
<feature type="transmembrane region" description="Helical" evidence="2">
    <location>
        <begin position="262"/>
        <end position="283"/>
    </location>
</feature>
<feature type="region of interest" description="Disordered" evidence="1">
    <location>
        <begin position="1"/>
        <end position="22"/>
    </location>
</feature>
<dbReference type="Proteomes" id="UP000807371">
    <property type="component" value="Unassembled WGS sequence"/>
</dbReference>
<proteinExistence type="predicted"/>
<keyword evidence="2" id="KW-0472">Membrane</keyword>
<feature type="compositionally biased region" description="Low complexity" evidence="1">
    <location>
        <begin position="424"/>
        <end position="447"/>
    </location>
</feature>
<keyword evidence="4" id="KW-1185">Reference proteome</keyword>
<feature type="compositionally biased region" description="Basic and acidic residues" evidence="1">
    <location>
        <begin position="484"/>
        <end position="496"/>
    </location>
</feature>
<reference evidence="3 4" key="1">
    <citation type="submission" date="2020-09" db="EMBL/GenBank/DDBJ databases">
        <title>Biosynthesis of the nuclear factor of activated T cells inhibitor NFAT-133 and its congeners in Streptomyces pactum.</title>
        <authorList>
            <person name="Zhou W."/>
            <person name="Posri P."/>
            <person name="Abugrain M.E."/>
            <person name="Weisberg A.J."/>
            <person name="Chang J.H."/>
            <person name="Mahmud T."/>
        </authorList>
    </citation>
    <scope>NUCLEOTIDE SEQUENCE [LARGE SCALE GENOMIC DNA]</scope>
    <source>
        <strain evidence="3 4">ATCC 27456</strain>
    </source>
</reference>
<feature type="compositionally biased region" description="Pro residues" evidence="1">
    <location>
        <begin position="372"/>
        <end position="384"/>
    </location>
</feature>
<evidence type="ECO:0000256" key="2">
    <source>
        <dbReference type="SAM" id="Phobius"/>
    </source>
</evidence>
<dbReference type="RefSeq" id="WP_197991463.1">
    <property type="nucleotide sequence ID" value="NZ_JACYXC010000001.1"/>
</dbReference>
<evidence type="ECO:0000313" key="4">
    <source>
        <dbReference type="Proteomes" id="UP000807371"/>
    </source>
</evidence>
<accession>A0ABS0NSW7</accession>
<gene>
    <name evidence="3" type="ORF">IHE55_27255</name>
</gene>
<protein>
    <recommendedName>
        <fullName evidence="5">Integral membrane protein</fullName>
    </recommendedName>
</protein>